<proteinExistence type="predicted"/>
<dbReference type="InterPro" id="IPR043504">
    <property type="entry name" value="Peptidase_S1_PA_chymotrypsin"/>
</dbReference>
<dbReference type="SUPFAM" id="SSF50494">
    <property type="entry name" value="Trypsin-like serine proteases"/>
    <property type="match status" value="1"/>
</dbReference>
<feature type="compositionally biased region" description="Basic and acidic residues" evidence="1">
    <location>
        <begin position="43"/>
        <end position="53"/>
    </location>
</feature>
<keyword evidence="2" id="KW-0378">Hydrolase</keyword>
<accession>A0ABV4BA09</accession>
<dbReference type="PANTHER" id="PTHR36234:SF5">
    <property type="entry name" value="LYSYL ENDOPEPTIDASE"/>
    <property type="match status" value="1"/>
</dbReference>
<evidence type="ECO:0000313" key="3">
    <source>
        <dbReference type="Proteomes" id="UP001564408"/>
    </source>
</evidence>
<gene>
    <name evidence="2" type="ORF">ABC977_02330</name>
</gene>
<protein>
    <submittedName>
        <fullName evidence="2">Serine protease</fullName>
    </submittedName>
</protein>
<dbReference type="GO" id="GO:0008233">
    <property type="term" value="F:peptidase activity"/>
    <property type="evidence" value="ECO:0007669"/>
    <property type="project" value="UniProtKB-KW"/>
</dbReference>
<keyword evidence="2" id="KW-0645">Protease</keyword>
<dbReference type="Proteomes" id="UP001564408">
    <property type="component" value="Unassembled WGS sequence"/>
</dbReference>
<evidence type="ECO:0000256" key="1">
    <source>
        <dbReference type="SAM" id="MobiDB-lite"/>
    </source>
</evidence>
<feature type="region of interest" description="Disordered" evidence="1">
    <location>
        <begin position="40"/>
        <end position="62"/>
    </location>
</feature>
<dbReference type="GO" id="GO:0006508">
    <property type="term" value="P:proteolysis"/>
    <property type="evidence" value="ECO:0007669"/>
    <property type="project" value="UniProtKB-KW"/>
</dbReference>
<dbReference type="Gene3D" id="2.40.10.10">
    <property type="entry name" value="Trypsin-like serine proteases"/>
    <property type="match status" value="2"/>
</dbReference>
<dbReference type="PANTHER" id="PTHR36234">
    <property type="entry name" value="LYSYL ENDOPEPTIDASE"/>
    <property type="match status" value="1"/>
</dbReference>
<organism evidence="2 3">
    <name type="scientific">Thioalkalicoccus limnaeus</name>
    <dbReference type="NCBI Taxonomy" id="120681"/>
    <lineage>
        <taxon>Bacteria</taxon>
        <taxon>Pseudomonadati</taxon>
        <taxon>Pseudomonadota</taxon>
        <taxon>Gammaproteobacteria</taxon>
        <taxon>Chromatiales</taxon>
        <taxon>Chromatiaceae</taxon>
        <taxon>Thioalkalicoccus</taxon>
    </lineage>
</organism>
<dbReference type="InterPro" id="IPR009003">
    <property type="entry name" value="Peptidase_S1_PA"/>
</dbReference>
<name>A0ABV4BA09_9GAMM</name>
<comment type="caution">
    <text evidence="2">The sequence shown here is derived from an EMBL/GenBank/DDBJ whole genome shotgun (WGS) entry which is preliminary data.</text>
</comment>
<sequence length="445" mass="47780">MHDAPEAAGIGPAVMPTVPMPSLPAPQVPASATIRLVLPPLSSDERREQEHMQSGDGPLRLGLGRDLRSQRHVSLSLQHRPWSPTSAGGYALEWHLTSPGAVGLRLAVRPEQVPDGMLLRVAAPGQAFGPPSSGAEIEASVRRNRDAGSEDEAARLFWLPLVLGDTLVLQLELPAGVEPEDARFELVHVSHFFRLPFLERSANRPAAWDKSTNPACAEQWDAPSRATTLLLYTHPDGSTGACTGTLLNDTDPQTFIPYVLTAHHCFPDQVVAASIESLWFVRSETCGGDLASYATVSCGADVLYHAKSTDTALLRLRHPPPAGAVFIGWQPTLPAKGTEVFGVHHPAAGRQQRTRAVVSEYMNCEEVDYCGDDYDPDAVHFVCVDRGDGGTAPGSSGSGLYNSAQRLIGTHLGGSDADGFDYYGRFDQPYRDGLVRWLGVGGLGD</sequence>
<reference evidence="2 3" key="1">
    <citation type="submission" date="2024-05" db="EMBL/GenBank/DDBJ databases">
        <title>Genome Sequence and Characterization of the New Strain Purple Sulfur Bacterium of Genus Thioalkalicoccus.</title>
        <authorList>
            <person name="Bryantseva I.A."/>
            <person name="Kyndt J.A."/>
            <person name="Imhoff J.F."/>
        </authorList>
    </citation>
    <scope>NUCLEOTIDE SEQUENCE [LARGE SCALE GENOMIC DNA]</scope>
    <source>
        <strain evidence="2 3">Um2</strain>
    </source>
</reference>
<keyword evidence="3" id="KW-1185">Reference proteome</keyword>
<evidence type="ECO:0000313" key="2">
    <source>
        <dbReference type="EMBL" id="MEY6431240.1"/>
    </source>
</evidence>
<dbReference type="EMBL" id="JBDKXB010000002">
    <property type="protein sequence ID" value="MEY6431240.1"/>
    <property type="molecule type" value="Genomic_DNA"/>
</dbReference>
<dbReference type="Pfam" id="PF13365">
    <property type="entry name" value="Trypsin_2"/>
    <property type="match status" value="1"/>
</dbReference>